<evidence type="ECO:0000313" key="2">
    <source>
        <dbReference type="EMBL" id="JAD44122.1"/>
    </source>
</evidence>
<dbReference type="EMBL" id="GBRH01253773">
    <property type="protein sequence ID" value="JAD44122.1"/>
    <property type="molecule type" value="Transcribed_RNA"/>
</dbReference>
<dbReference type="InterPro" id="IPR051518">
    <property type="entry name" value="Sucrose_Phosphatase"/>
</dbReference>
<dbReference type="InterPro" id="IPR013679">
    <property type="entry name" value="SPP_C"/>
</dbReference>
<dbReference type="PANTHER" id="PTHR46521">
    <property type="entry name" value="SUCROSE-PHOSPHATASE 2-RELATED"/>
    <property type="match status" value="1"/>
</dbReference>
<dbReference type="InterPro" id="IPR032710">
    <property type="entry name" value="NTF2-like_dom_sf"/>
</dbReference>
<dbReference type="SUPFAM" id="SSF54427">
    <property type="entry name" value="NTF2-like"/>
    <property type="match status" value="1"/>
</dbReference>
<accession>A0A0A9AAS0</accession>
<protein>
    <submittedName>
        <fullName evidence="2">SPP3</fullName>
    </submittedName>
</protein>
<dbReference type="PROSITE" id="PS51257">
    <property type="entry name" value="PROKAR_LIPOPROTEIN"/>
    <property type="match status" value="1"/>
</dbReference>
<evidence type="ECO:0000259" key="1">
    <source>
        <dbReference type="Pfam" id="PF08472"/>
    </source>
</evidence>
<feature type="domain" description="Sucrose-phosphatase C-terminal" evidence="1">
    <location>
        <begin position="1"/>
        <end position="104"/>
    </location>
</feature>
<reference evidence="2" key="1">
    <citation type="submission" date="2014-09" db="EMBL/GenBank/DDBJ databases">
        <authorList>
            <person name="Magalhaes I.L.F."/>
            <person name="Oliveira U."/>
            <person name="Santos F.R."/>
            <person name="Vidigal T.H.D.A."/>
            <person name="Brescovit A.D."/>
            <person name="Santos A.J."/>
        </authorList>
    </citation>
    <scope>NUCLEOTIDE SEQUENCE</scope>
    <source>
        <tissue evidence="2">Shoot tissue taken approximately 20 cm above the soil surface</tissue>
    </source>
</reference>
<dbReference type="AlphaFoldDB" id="A0A0A9AAS0"/>
<dbReference type="GO" id="GO:0050307">
    <property type="term" value="F:sucrose-phosphate phosphatase activity"/>
    <property type="evidence" value="ECO:0007669"/>
    <property type="project" value="InterPro"/>
</dbReference>
<reference evidence="2" key="2">
    <citation type="journal article" date="2015" name="Data Brief">
        <title>Shoot transcriptome of the giant reed, Arundo donax.</title>
        <authorList>
            <person name="Barrero R.A."/>
            <person name="Guerrero F.D."/>
            <person name="Moolhuijzen P."/>
            <person name="Goolsby J.A."/>
            <person name="Tidwell J."/>
            <person name="Bellgard S.E."/>
            <person name="Bellgard M.I."/>
        </authorList>
    </citation>
    <scope>NUCLEOTIDE SEQUENCE</scope>
    <source>
        <tissue evidence="2">Shoot tissue taken approximately 20 cm above the soil surface</tissue>
    </source>
</reference>
<sequence length="116" mass="13416">MQYLKSITHLNGMVIHPSGTGCLLHESIDAMSSCYVDKQDRKFRAWVDKLVASPVSTSNWMVMFDHWEMEGNVRYCYRTNLLLDIKPEIPEGLELIRIHKTWLEEHSAGSEHTVIV</sequence>
<dbReference type="PANTHER" id="PTHR46521:SF2">
    <property type="entry name" value="SUCROSE-PHOSPHATASE 3-RELATED"/>
    <property type="match status" value="1"/>
</dbReference>
<organism evidence="2">
    <name type="scientific">Arundo donax</name>
    <name type="common">Giant reed</name>
    <name type="synonym">Donax arundinaceus</name>
    <dbReference type="NCBI Taxonomy" id="35708"/>
    <lineage>
        <taxon>Eukaryota</taxon>
        <taxon>Viridiplantae</taxon>
        <taxon>Streptophyta</taxon>
        <taxon>Embryophyta</taxon>
        <taxon>Tracheophyta</taxon>
        <taxon>Spermatophyta</taxon>
        <taxon>Magnoliopsida</taxon>
        <taxon>Liliopsida</taxon>
        <taxon>Poales</taxon>
        <taxon>Poaceae</taxon>
        <taxon>PACMAD clade</taxon>
        <taxon>Arundinoideae</taxon>
        <taxon>Arundineae</taxon>
        <taxon>Arundo</taxon>
    </lineage>
</organism>
<name>A0A0A9AAS0_ARUDO</name>
<dbReference type="Pfam" id="PF08472">
    <property type="entry name" value="S6PP_C"/>
    <property type="match status" value="1"/>
</dbReference>
<dbReference type="GO" id="GO:0005986">
    <property type="term" value="P:sucrose biosynthetic process"/>
    <property type="evidence" value="ECO:0007669"/>
    <property type="project" value="InterPro"/>
</dbReference>
<proteinExistence type="predicted"/>